<dbReference type="EMBL" id="CP003364">
    <property type="protein sequence ID" value="AGA28201.1"/>
    <property type="molecule type" value="Genomic_DNA"/>
</dbReference>
<dbReference type="Proteomes" id="UP000010798">
    <property type="component" value="Chromosome"/>
</dbReference>
<protein>
    <submittedName>
        <fullName evidence="1">Uncharacterized protein</fullName>
    </submittedName>
</protein>
<dbReference type="KEGG" id="saci:Sinac_3976"/>
<dbReference type="HOGENOM" id="CLU_2587832_0_0_0"/>
<keyword evidence="2" id="KW-1185">Reference proteome</keyword>
<name>L0DHN6_SINAD</name>
<proteinExistence type="predicted"/>
<sequence>MICSPGGATVRTRPTRLTVALSGLKNLDMIDCVAVTNLPGIKPGRFVFVRSDQGVSSAFVGALDAFAWADELLFSSARRR</sequence>
<evidence type="ECO:0000313" key="1">
    <source>
        <dbReference type="EMBL" id="AGA28201.1"/>
    </source>
</evidence>
<reference evidence="1 2" key="1">
    <citation type="submission" date="2012-02" db="EMBL/GenBank/DDBJ databases">
        <title>Complete sequence of chromosome of Singulisphaera acidiphila DSM 18658.</title>
        <authorList>
            <consortium name="US DOE Joint Genome Institute (JGI-PGF)"/>
            <person name="Lucas S."/>
            <person name="Copeland A."/>
            <person name="Lapidus A."/>
            <person name="Glavina del Rio T."/>
            <person name="Dalin E."/>
            <person name="Tice H."/>
            <person name="Bruce D."/>
            <person name="Goodwin L."/>
            <person name="Pitluck S."/>
            <person name="Peters L."/>
            <person name="Ovchinnikova G."/>
            <person name="Chertkov O."/>
            <person name="Kyrpides N."/>
            <person name="Mavromatis K."/>
            <person name="Ivanova N."/>
            <person name="Brettin T."/>
            <person name="Detter J.C."/>
            <person name="Han C."/>
            <person name="Larimer F."/>
            <person name="Land M."/>
            <person name="Hauser L."/>
            <person name="Markowitz V."/>
            <person name="Cheng J.-F."/>
            <person name="Hugenholtz P."/>
            <person name="Woyke T."/>
            <person name="Wu D."/>
            <person name="Tindall B."/>
            <person name="Pomrenke H."/>
            <person name="Brambilla E."/>
            <person name="Klenk H.-P."/>
            <person name="Eisen J.A."/>
        </authorList>
    </citation>
    <scope>NUCLEOTIDE SEQUENCE [LARGE SCALE GENOMIC DNA]</scope>
    <source>
        <strain evidence="2">ATCC BAA-1392 / DSM 18658 / VKM B-2454 / MOB10</strain>
    </source>
</reference>
<gene>
    <name evidence="1" type="ordered locus">Sinac_3976</name>
</gene>
<accession>L0DHN6</accession>
<evidence type="ECO:0000313" key="2">
    <source>
        <dbReference type="Proteomes" id="UP000010798"/>
    </source>
</evidence>
<organism evidence="1 2">
    <name type="scientific">Singulisphaera acidiphila (strain ATCC BAA-1392 / DSM 18658 / VKM B-2454 / MOB10)</name>
    <dbReference type="NCBI Taxonomy" id="886293"/>
    <lineage>
        <taxon>Bacteria</taxon>
        <taxon>Pseudomonadati</taxon>
        <taxon>Planctomycetota</taxon>
        <taxon>Planctomycetia</taxon>
        <taxon>Isosphaerales</taxon>
        <taxon>Isosphaeraceae</taxon>
        <taxon>Singulisphaera</taxon>
    </lineage>
</organism>
<dbReference type="AlphaFoldDB" id="L0DHN6"/>